<dbReference type="InterPro" id="IPR053135">
    <property type="entry name" value="AKR2_Oxidoreductase"/>
</dbReference>
<dbReference type="PANTHER" id="PTHR43312">
    <property type="entry name" value="D-THREO-ALDOSE 1-DEHYDROGENASE"/>
    <property type="match status" value="1"/>
</dbReference>
<dbReference type="Pfam" id="PF00248">
    <property type="entry name" value="Aldo_ket_red"/>
    <property type="match status" value="1"/>
</dbReference>
<evidence type="ECO:0000256" key="1">
    <source>
        <dbReference type="SAM" id="MobiDB-lite"/>
    </source>
</evidence>
<organism evidence="3 4">
    <name type="scientific">Microlunatus aurantiacus</name>
    <dbReference type="NCBI Taxonomy" id="446786"/>
    <lineage>
        <taxon>Bacteria</taxon>
        <taxon>Bacillati</taxon>
        <taxon>Actinomycetota</taxon>
        <taxon>Actinomycetes</taxon>
        <taxon>Propionibacteriales</taxon>
        <taxon>Propionibacteriaceae</taxon>
        <taxon>Microlunatus</taxon>
    </lineage>
</organism>
<dbReference type="InterPro" id="IPR036812">
    <property type="entry name" value="NAD(P)_OxRdtase_dom_sf"/>
</dbReference>
<dbReference type="SUPFAM" id="SSF51430">
    <property type="entry name" value="NAD(P)-linked oxidoreductase"/>
    <property type="match status" value="1"/>
</dbReference>
<evidence type="ECO:0000313" key="4">
    <source>
        <dbReference type="Proteomes" id="UP001500051"/>
    </source>
</evidence>
<evidence type="ECO:0000259" key="2">
    <source>
        <dbReference type="Pfam" id="PF00248"/>
    </source>
</evidence>
<name>A0ABP7DG72_9ACTN</name>
<evidence type="ECO:0000313" key="3">
    <source>
        <dbReference type="EMBL" id="GAA3702826.1"/>
    </source>
</evidence>
<reference evidence="4" key="1">
    <citation type="journal article" date="2019" name="Int. J. Syst. Evol. Microbiol.">
        <title>The Global Catalogue of Microorganisms (GCM) 10K type strain sequencing project: providing services to taxonomists for standard genome sequencing and annotation.</title>
        <authorList>
            <consortium name="The Broad Institute Genomics Platform"/>
            <consortium name="The Broad Institute Genome Sequencing Center for Infectious Disease"/>
            <person name="Wu L."/>
            <person name="Ma J."/>
        </authorList>
    </citation>
    <scope>NUCLEOTIDE SEQUENCE [LARGE SCALE GENOMIC DNA]</scope>
    <source>
        <strain evidence="4">JCM 16548</strain>
    </source>
</reference>
<feature type="compositionally biased region" description="Basic and acidic residues" evidence="1">
    <location>
        <begin position="1"/>
        <end position="12"/>
    </location>
</feature>
<dbReference type="Gene3D" id="3.20.20.100">
    <property type="entry name" value="NADP-dependent oxidoreductase domain"/>
    <property type="match status" value="1"/>
</dbReference>
<dbReference type="PANTHER" id="PTHR43312:SF1">
    <property type="entry name" value="NADP-DEPENDENT OXIDOREDUCTASE DOMAIN-CONTAINING PROTEIN"/>
    <property type="match status" value="1"/>
</dbReference>
<comment type="caution">
    <text evidence="3">The sequence shown here is derived from an EMBL/GenBank/DDBJ whole genome shotgun (WGS) entry which is preliminary data.</text>
</comment>
<sequence>MWITDSRYESDAGRVGPAGTGVSRGSHLAPSLTTMEQRILGRTERPVSVVGLGTWQLGADWGSVSETDALDVLAAAVEGGVTFLDTADVYGDGRSEQLIGRFLVEHADTPVTVATKMGRRAEQVPENYSLANFRAWVDRSRRNLGTDQLDLVQLHCPPASVLSADQVYDDLDTLVSEHVIAAYGVSVETCDEALTAMSRRGTATVQIILNAFRRKPLDDVLAAAAANGVGVIARVPLASGLLSGRYTADTTFAADDHRTYNRQGEAFDVGETFSGVDFATGVEAAREFSELVAGAGIDATPAQVALAWVVQQPGVTTVIPGARSVDQAHANAAAGELPALDDAFLAAVEDIYDRHFRAAIHDRW</sequence>
<dbReference type="Proteomes" id="UP001500051">
    <property type="component" value="Unassembled WGS sequence"/>
</dbReference>
<dbReference type="EMBL" id="BAAAYX010000004">
    <property type="protein sequence ID" value="GAA3702826.1"/>
    <property type="molecule type" value="Genomic_DNA"/>
</dbReference>
<keyword evidence="4" id="KW-1185">Reference proteome</keyword>
<accession>A0ABP7DG72</accession>
<proteinExistence type="predicted"/>
<feature type="domain" description="NADP-dependent oxidoreductase" evidence="2">
    <location>
        <begin position="50"/>
        <end position="352"/>
    </location>
</feature>
<gene>
    <name evidence="3" type="ORF">GCM10022204_19950</name>
</gene>
<feature type="region of interest" description="Disordered" evidence="1">
    <location>
        <begin position="1"/>
        <end position="28"/>
    </location>
</feature>
<protein>
    <submittedName>
        <fullName evidence="3">Aldo/keto reductase</fullName>
    </submittedName>
</protein>
<dbReference type="CDD" id="cd19086">
    <property type="entry name" value="AKR_AKR11C1"/>
    <property type="match status" value="1"/>
</dbReference>
<dbReference type="InterPro" id="IPR023210">
    <property type="entry name" value="NADP_OxRdtase_dom"/>
</dbReference>